<dbReference type="Proteomes" id="UP000002287">
    <property type="component" value="Chromosome 3"/>
</dbReference>
<organism evidence="1 2">
    <name type="scientific">Burkholderia vietnamiensis (strain G4 / LMG 22486)</name>
    <name type="common">Burkholderia cepacia (strain R1808)</name>
    <dbReference type="NCBI Taxonomy" id="269482"/>
    <lineage>
        <taxon>Bacteria</taxon>
        <taxon>Pseudomonadati</taxon>
        <taxon>Pseudomonadota</taxon>
        <taxon>Betaproteobacteria</taxon>
        <taxon>Burkholderiales</taxon>
        <taxon>Burkholderiaceae</taxon>
        <taxon>Burkholderia</taxon>
        <taxon>Burkholderia cepacia complex</taxon>
    </lineage>
</organism>
<dbReference type="HOGENOM" id="CLU_2697598_0_0_4"/>
<protein>
    <submittedName>
        <fullName evidence="1">Uncharacterized protein</fullName>
    </submittedName>
</protein>
<dbReference type="AlphaFoldDB" id="A4JRH4"/>
<sequence length="73" mass="7919">MPFHPACRPARRTRRFETSAYRLPGAIQPITQEIAASRNTIDGRPTVGRSCFGETVTGPSCEINATTPASDDI</sequence>
<dbReference type="KEGG" id="bvi:Bcep1808_5952"/>
<dbReference type="EMBL" id="CP000616">
    <property type="protein sequence ID" value="ABO58877.1"/>
    <property type="molecule type" value="Genomic_DNA"/>
</dbReference>
<evidence type="ECO:0000313" key="2">
    <source>
        <dbReference type="Proteomes" id="UP000002287"/>
    </source>
</evidence>
<accession>A4JRH4</accession>
<name>A4JRH4_BURVG</name>
<gene>
    <name evidence="1" type="ordered locus">Bcep1808_5952</name>
</gene>
<reference evidence="2" key="1">
    <citation type="submission" date="2007-03" db="EMBL/GenBank/DDBJ databases">
        <title>Complete sequence of chromosome 3 of Burkholderia vietnamiensis G4.</title>
        <authorList>
            <consortium name="US DOE Joint Genome Institute"/>
            <person name="Copeland A."/>
            <person name="Lucas S."/>
            <person name="Lapidus A."/>
            <person name="Barry K."/>
            <person name="Detter J.C."/>
            <person name="Glavina del Rio T."/>
            <person name="Hammon N."/>
            <person name="Israni S."/>
            <person name="Dalin E."/>
            <person name="Tice H."/>
            <person name="Pitluck S."/>
            <person name="Chain P."/>
            <person name="Malfatti S."/>
            <person name="Shin M."/>
            <person name="Vergez L."/>
            <person name="Schmutz J."/>
            <person name="Larimer F."/>
            <person name="Land M."/>
            <person name="Hauser L."/>
            <person name="Kyrpides N."/>
            <person name="Tiedje J."/>
            <person name="Richardson P."/>
        </authorList>
    </citation>
    <scope>NUCLEOTIDE SEQUENCE [LARGE SCALE GENOMIC DNA]</scope>
    <source>
        <strain evidence="2">G4 / LMG 22486</strain>
    </source>
</reference>
<evidence type="ECO:0000313" key="1">
    <source>
        <dbReference type="EMBL" id="ABO58877.1"/>
    </source>
</evidence>
<proteinExistence type="predicted"/>